<dbReference type="Gene3D" id="2.40.50.90">
    <property type="match status" value="1"/>
</dbReference>
<keyword evidence="3" id="KW-0378">Hydrolase</keyword>
<dbReference type="InterPro" id="IPR016071">
    <property type="entry name" value="Staphylococal_nuclease_OB-fold"/>
</dbReference>
<evidence type="ECO:0000256" key="1">
    <source>
        <dbReference type="ARBA" id="ARBA00022722"/>
    </source>
</evidence>
<keyword evidence="1" id="KW-0540">Nuclease</keyword>
<dbReference type="GO" id="GO:0004519">
    <property type="term" value="F:endonuclease activity"/>
    <property type="evidence" value="ECO:0007669"/>
    <property type="project" value="UniProtKB-KW"/>
</dbReference>
<comment type="caution">
    <text evidence="5">The sequence shown here is derived from an EMBL/GenBank/DDBJ whole genome shotgun (WGS) entry which is preliminary data.</text>
</comment>
<name>A0A2M6WQE8_9BACT</name>
<proteinExistence type="predicted"/>
<dbReference type="PANTHER" id="PTHR12302:SF3">
    <property type="entry name" value="SERINE_THREONINE-PROTEIN KINASE 31"/>
    <property type="match status" value="1"/>
</dbReference>
<dbReference type="PROSITE" id="PS50830">
    <property type="entry name" value="TNASE_3"/>
    <property type="match status" value="1"/>
</dbReference>
<dbReference type="GO" id="GO:0016787">
    <property type="term" value="F:hydrolase activity"/>
    <property type="evidence" value="ECO:0007669"/>
    <property type="project" value="UniProtKB-KW"/>
</dbReference>
<sequence length="181" mass="20427">MKISSKKLLSLLFLLIVLLTAYFLKDLPQETKAVAAPSWYEVVKVTDGDTINVKIDNKKVGIRMIGLNTPETVDPRITVQCFGREASNKAKEMLTGQTVRLEADATQDDKDKYDRLLRYVYLSDGTLFNKWMIENGFGFEYTYDSNPYQYQADFKAAEKAARDNKSGLWADSACGGKLKSL</sequence>
<dbReference type="PANTHER" id="PTHR12302">
    <property type="entry name" value="EBNA2 BINDING PROTEIN P100"/>
    <property type="match status" value="1"/>
</dbReference>
<protein>
    <submittedName>
        <fullName evidence="5">Nuclease</fullName>
    </submittedName>
</protein>
<dbReference type="Pfam" id="PF00565">
    <property type="entry name" value="SNase"/>
    <property type="match status" value="1"/>
</dbReference>
<accession>A0A2M6WQE8</accession>
<evidence type="ECO:0000259" key="4">
    <source>
        <dbReference type="PROSITE" id="PS50830"/>
    </source>
</evidence>
<evidence type="ECO:0000256" key="2">
    <source>
        <dbReference type="ARBA" id="ARBA00022759"/>
    </source>
</evidence>
<reference evidence="6" key="1">
    <citation type="submission" date="2017-09" db="EMBL/GenBank/DDBJ databases">
        <title>Depth-based differentiation of microbial function through sediment-hosted aquifers and enrichment of novel symbionts in the deep terrestrial subsurface.</title>
        <authorList>
            <person name="Probst A.J."/>
            <person name="Ladd B."/>
            <person name="Jarett J.K."/>
            <person name="Geller-Mcgrath D.E."/>
            <person name="Sieber C.M.K."/>
            <person name="Emerson J.B."/>
            <person name="Anantharaman K."/>
            <person name="Thomas B.C."/>
            <person name="Malmstrom R."/>
            <person name="Stieglmeier M."/>
            <person name="Klingl A."/>
            <person name="Woyke T."/>
            <person name="Ryan C.M."/>
            <person name="Banfield J.F."/>
        </authorList>
    </citation>
    <scope>NUCLEOTIDE SEQUENCE [LARGE SCALE GENOMIC DNA]</scope>
</reference>
<organism evidence="5 6">
    <name type="scientific">Candidatus Falkowbacteria bacterium CG10_big_fil_rev_8_21_14_0_10_39_9</name>
    <dbReference type="NCBI Taxonomy" id="1974566"/>
    <lineage>
        <taxon>Bacteria</taxon>
        <taxon>Candidatus Falkowiibacteriota</taxon>
    </lineage>
</organism>
<dbReference type="Proteomes" id="UP000228900">
    <property type="component" value="Unassembled WGS sequence"/>
</dbReference>
<evidence type="ECO:0000313" key="5">
    <source>
        <dbReference type="EMBL" id="PIT95028.1"/>
    </source>
</evidence>
<dbReference type="InterPro" id="IPR035437">
    <property type="entry name" value="SNase_OB-fold_sf"/>
</dbReference>
<keyword evidence="2" id="KW-0255">Endonuclease</keyword>
<dbReference type="EMBL" id="PFAQ01000021">
    <property type="protein sequence ID" value="PIT95028.1"/>
    <property type="molecule type" value="Genomic_DNA"/>
</dbReference>
<evidence type="ECO:0000256" key="3">
    <source>
        <dbReference type="ARBA" id="ARBA00022801"/>
    </source>
</evidence>
<gene>
    <name evidence="5" type="ORF">COT98_01340</name>
</gene>
<feature type="domain" description="TNase-like" evidence="4">
    <location>
        <begin position="36"/>
        <end position="171"/>
    </location>
</feature>
<evidence type="ECO:0000313" key="6">
    <source>
        <dbReference type="Proteomes" id="UP000228900"/>
    </source>
</evidence>
<dbReference type="SMART" id="SM00318">
    <property type="entry name" value="SNc"/>
    <property type="match status" value="1"/>
</dbReference>
<dbReference type="AlphaFoldDB" id="A0A2M6WQE8"/>
<dbReference type="SUPFAM" id="SSF50199">
    <property type="entry name" value="Staphylococcal nuclease"/>
    <property type="match status" value="1"/>
</dbReference>